<organism evidence="1 2">
    <name type="scientific">Arctium lappa</name>
    <name type="common">Greater burdock</name>
    <name type="synonym">Lappa major</name>
    <dbReference type="NCBI Taxonomy" id="4217"/>
    <lineage>
        <taxon>Eukaryota</taxon>
        <taxon>Viridiplantae</taxon>
        <taxon>Streptophyta</taxon>
        <taxon>Embryophyta</taxon>
        <taxon>Tracheophyta</taxon>
        <taxon>Spermatophyta</taxon>
        <taxon>Magnoliopsida</taxon>
        <taxon>eudicotyledons</taxon>
        <taxon>Gunneridae</taxon>
        <taxon>Pentapetalae</taxon>
        <taxon>asterids</taxon>
        <taxon>campanulids</taxon>
        <taxon>Asterales</taxon>
        <taxon>Asteraceae</taxon>
        <taxon>Carduoideae</taxon>
        <taxon>Cardueae</taxon>
        <taxon>Arctiinae</taxon>
        <taxon>Arctium</taxon>
    </lineage>
</organism>
<accession>A0ACB9EE97</accession>
<reference evidence="2" key="1">
    <citation type="journal article" date="2022" name="Mol. Ecol. Resour.">
        <title>The genomes of chicory, endive, great burdock and yacon provide insights into Asteraceae palaeo-polyploidization history and plant inulin production.</title>
        <authorList>
            <person name="Fan W."/>
            <person name="Wang S."/>
            <person name="Wang H."/>
            <person name="Wang A."/>
            <person name="Jiang F."/>
            <person name="Liu H."/>
            <person name="Zhao H."/>
            <person name="Xu D."/>
            <person name="Zhang Y."/>
        </authorList>
    </citation>
    <scope>NUCLEOTIDE SEQUENCE [LARGE SCALE GENOMIC DNA]</scope>
    <source>
        <strain evidence="2">cv. Niubang</strain>
    </source>
</reference>
<name>A0ACB9EE97_ARCLA</name>
<dbReference type="Proteomes" id="UP001055879">
    <property type="component" value="Linkage Group LG02"/>
</dbReference>
<sequence length="336" mass="37916">MDRLPPSAAGKQHLPRLIRCNSENPTSSPPATTILYNKSNTKYRSRSTAKTTTYKDAEVNNFMIHFQNPMTINTKKIKPAQDLGNNIRKKPTSPSAWALSPGRATPCSMAVPAKPPSPGGSSGIGGVLKYFRPKKKVASSEEADWRCSKLMNNRLLQWRFANARAETTMSDIQIVAEKKVFNAWIKILAIRNSNMVKRMEVQKLKNDIKLYHIMNSQLFLLEKWSRLETKNFEAVGRVVRKLSVASVNIPLVDDSKGDIFAVCDVLDNATRLLENIESTITKLYYQAENSCYLLTELSIIAKQEKESLTELQTWMLVVASLKEKETSLRAHIIQDK</sequence>
<dbReference type="EMBL" id="CM042048">
    <property type="protein sequence ID" value="KAI3756918.1"/>
    <property type="molecule type" value="Genomic_DNA"/>
</dbReference>
<keyword evidence="2" id="KW-1185">Reference proteome</keyword>
<comment type="caution">
    <text evidence="1">The sequence shown here is derived from an EMBL/GenBank/DDBJ whole genome shotgun (WGS) entry which is preliminary data.</text>
</comment>
<protein>
    <submittedName>
        <fullName evidence="1">Uncharacterized protein</fullName>
    </submittedName>
</protein>
<reference evidence="1 2" key="2">
    <citation type="journal article" date="2022" name="Mol. Ecol. Resour.">
        <title>The genomes of chicory, endive, great burdock and yacon provide insights into Asteraceae paleo-polyploidization history and plant inulin production.</title>
        <authorList>
            <person name="Fan W."/>
            <person name="Wang S."/>
            <person name="Wang H."/>
            <person name="Wang A."/>
            <person name="Jiang F."/>
            <person name="Liu H."/>
            <person name="Zhao H."/>
            <person name="Xu D."/>
            <person name="Zhang Y."/>
        </authorList>
    </citation>
    <scope>NUCLEOTIDE SEQUENCE [LARGE SCALE GENOMIC DNA]</scope>
    <source>
        <strain evidence="2">cv. Niubang</strain>
    </source>
</reference>
<proteinExistence type="predicted"/>
<evidence type="ECO:0000313" key="1">
    <source>
        <dbReference type="EMBL" id="KAI3756918.1"/>
    </source>
</evidence>
<gene>
    <name evidence="1" type="ORF">L6452_04450</name>
</gene>
<evidence type="ECO:0000313" key="2">
    <source>
        <dbReference type="Proteomes" id="UP001055879"/>
    </source>
</evidence>